<evidence type="ECO:0000313" key="10">
    <source>
        <dbReference type="Proteomes" id="UP000007721"/>
    </source>
</evidence>
<dbReference type="Proteomes" id="UP000007721">
    <property type="component" value="Chromosome"/>
</dbReference>
<evidence type="ECO:0000313" key="9">
    <source>
        <dbReference type="EMBL" id="ACM18434.1"/>
    </source>
</evidence>
<name>B9M7X6_GEODF</name>
<evidence type="ECO:0000259" key="8">
    <source>
        <dbReference type="Pfam" id="PF05140"/>
    </source>
</evidence>
<evidence type="ECO:0000256" key="1">
    <source>
        <dbReference type="ARBA" id="ARBA00004141"/>
    </source>
</evidence>
<evidence type="ECO:0000256" key="5">
    <source>
        <dbReference type="ARBA" id="ARBA00023136"/>
    </source>
</evidence>
<dbReference type="AlphaFoldDB" id="B9M7X6"/>
<evidence type="ECO:0000256" key="4">
    <source>
        <dbReference type="ARBA" id="ARBA00022989"/>
    </source>
</evidence>
<feature type="transmembrane region" description="Helical" evidence="7">
    <location>
        <begin position="12"/>
        <end position="32"/>
    </location>
</feature>
<feature type="transmembrane region" description="Helical" evidence="7">
    <location>
        <begin position="154"/>
        <end position="175"/>
    </location>
</feature>
<dbReference type="RefSeq" id="WP_012645163.1">
    <property type="nucleotide sequence ID" value="NC_011979.1"/>
</dbReference>
<proteinExistence type="predicted"/>
<accession>B9M7X6</accession>
<dbReference type="EMBL" id="CP001390">
    <property type="protein sequence ID" value="ACM18434.1"/>
    <property type="molecule type" value="Genomic_DNA"/>
</dbReference>
<comment type="subcellular location">
    <subcellularLocation>
        <location evidence="1">Membrane</location>
        <topology evidence="1">Multi-pass membrane protein</topology>
    </subcellularLocation>
</comment>
<dbReference type="GO" id="GO:0016020">
    <property type="term" value="C:membrane"/>
    <property type="evidence" value="ECO:0007669"/>
    <property type="project" value="UniProtKB-SubCell"/>
</dbReference>
<dbReference type="OrthoDB" id="5392222at2"/>
<dbReference type="InterPro" id="IPR007816">
    <property type="entry name" value="ResB-like_domain"/>
</dbReference>
<reference evidence="9 10" key="1">
    <citation type="submission" date="2009-01" db="EMBL/GenBank/DDBJ databases">
        <title>Complete sequence of Geobacter sp. FRC-32.</title>
        <authorList>
            <consortium name="US DOE Joint Genome Institute"/>
            <person name="Lucas S."/>
            <person name="Copeland A."/>
            <person name="Lapidus A."/>
            <person name="Glavina del Rio T."/>
            <person name="Dalin E."/>
            <person name="Tice H."/>
            <person name="Bruce D."/>
            <person name="Goodwin L."/>
            <person name="Pitluck S."/>
            <person name="Saunders E."/>
            <person name="Brettin T."/>
            <person name="Detter J.C."/>
            <person name="Han C."/>
            <person name="Larimer F."/>
            <person name="Land M."/>
            <person name="Hauser L."/>
            <person name="Kyrpides N."/>
            <person name="Ovchinnikova G."/>
            <person name="Kostka J."/>
            <person name="Richardson P."/>
        </authorList>
    </citation>
    <scope>NUCLEOTIDE SEQUENCE [LARGE SCALE GENOMIC DNA]</scope>
    <source>
        <strain evidence="10">DSM 22248 / JCM 15807 / FRC-32</strain>
    </source>
</reference>
<dbReference type="InterPro" id="IPR023494">
    <property type="entry name" value="Cyt_c_bgen_Ccs1/CcsB/ResB"/>
</dbReference>
<keyword evidence="10" id="KW-1185">Reference proteome</keyword>
<evidence type="ECO:0000256" key="3">
    <source>
        <dbReference type="ARBA" id="ARBA00022748"/>
    </source>
</evidence>
<evidence type="ECO:0000256" key="6">
    <source>
        <dbReference type="SAM" id="MobiDB-lite"/>
    </source>
</evidence>
<dbReference type="STRING" id="316067.Geob_0057"/>
<dbReference type="Pfam" id="PF05140">
    <property type="entry name" value="ResB"/>
    <property type="match status" value="1"/>
</dbReference>
<protein>
    <submittedName>
        <fullName evidence="9">ResB-like family cytochrome c biogenesis protein, putative</fullName>
    </submittedName>
</protein>
<evidence type="ECO:0000256" key="7">
    <source>
        <dbReference type="SAM" id="Phobius"/>
    </source>
</evidence>
<feature type="transmembrane region" description="Helical" evidence="7">
    <location>
        <begin position="70"/>
        <end position="87"/>
    </location>
</feature>
<feature type="transmembrane region" description="Helical" evidence="7">
    <location>
        <begin position="396"/>
        <end position="415"/>
    </location>
</feature>
<dbReference type="KEGG" id="geo:Geob_0057"/>
<gene>
    <name evidence="9" type="ordered locus">Geob_0057</name>
</gene>
<keyword evidence="2 7" id="KW-0812">Transmembrane</keyword>
<dbReference type="GO" id="GO:0017004">
    <property type="term" value="P:cytochrome complex assembly"/>
    <property type="evidence" value="ECO:0007669"/>
    <property type="project" value="UniProtKB-KW"/>
</dbReference>
<organism evidence="9 10">
    <name type="scientific">Geotalea daltonii (strain DSM 22248 / JCM 15807 / FRC-32)</name>
    <name type="common">Geobacter daltonii</name>
    <dbReference type="NCBI Taxonomy" id="316067"/>
    <lineage>
        <taxon>Bacteria</taxon>
        <taxon>Pseudomonadati</taxon>
        <taxon>Thermodesulfobacteriota</taxon>
        <taxon>Desulfuromonadia</taxon>
        <taxon>Geobacterales</taxon>
        <taxon>Geobacteraceae</taxon>
        <taxon>Geotalea</taxon>
    </lineage>
</organism>
<dbReference type="eggNOG" id="COG1333">
    <property type="taxonomic scope" value="Bacteria"/>
</dbReference>
<feature type="compositionally biased region" description="Polar residues" evidence="6">
    <location>
        <begin position="315"/>
        <end position="336"/>
    </location>
</feature>
<feature type="region of interest" description="Disordered" evidence="6">
    <location>
        <begin position="315"/>
        <end position="338"/>
    </location>
</feature>
<feature type="domain" description="ResB-like" evidence="8">
    <location>
        <begin position="13"/>
        <end position="446"/>
    </location>
</feature>
<evidence type="ECO:0000256" key="2">
    <source>
        <dbReference type="ARBA" id="ARBA00022692"/>
    </source>
</evidence>
<keyword evidence="4 7" id="KW-1133">Transmembrane helix</keyword>
<keyword evidence="3" id="KW-0201">Cytochrome c-type biogenesis</keyword>
<sequence length="465" mass="52224">MLKNLLAALKSLKVTAALIIALAMLCLLGITVPQKSILGREAYLAWQQDHPTLVALLETFNLTEFHSSPLMMTLWVLFFGNLLLVMIDRLPGIWKLCREVRLPDNAGFVQSYRCSAELKGASLDNIASVLDSHGYRVMRDGAALAGIRNRYAPLATLLFHLSFLLLLAGGVLTIYTKFRAEVDLAVGEQFDGNYKQIFTRPKFGTVPSSKFTVTAVKPTYYNQAVPVDLAVDLETRQGRKSISINRPYYDGRLSFLIKTVDVAPLFVVQDSAGKEIDGVFVKLKILNGDEDGFSLQGYTVRARFHTDIVAEQSRTRGLSSNLPQALKQQPNDSSSKQTREIVNPAMTLSLEKDGQRLQTVTLRPHESVLFGNGQRLVWQDYTYWINFYVGQERGLMIIYAAFVLMTIALVIRFGFYRRDIRALAEEETVFLAGRSEYFPVMFREEFAGLKAAMQFSGTIEVQDEP</sequence>
<dbReference type="HOGENOM" id="CLU_613593_0_0_7"/>
<dbReference type="PANTHER" id="PTHR31566">
    <property type="entry name" value="CYTOCHROME C BIOGENESIS PROTEIN CCS1, CHLOROPLASTIC"/>
    <property type="match status" value="1"/>
</dbReference>
<keyword evidence="5 7" id="KW-0472">Membrane</keyword>